<organism evidence="5 6">
    <name type="scientific">Prauserella flavalba</name>
    <dbReference type="NCBI Taxonomy" id="1477506"/>
    <lineage>
        <taxon>Bacteria</taxon>
        <taxon>Bacillati</taxon>
        <taxon>Actinomycetota</taxon>
        <taxon>Actinomycetes</taxon>
        <taxon>Pseudonocardiales</taxon>
        <taxon>Pseudonocardiaceae</taxon>
        <taxon>Prauserella</taxon>
    </lineage>
</organism>
<comment type="caution">
    <text evidence="5">The sequence shown here is derived from an EMBL/GenBank/DDBJ whole genome shotgun (WGS) entry which is preliminary data.</text>
</comment>
<dbReference type="RefSeq" id="WP_110334516.1">
    <property type="nucleotide sequence ID" value="NZ_JBHVKT010000008.1"/>
</dbReference>
<keyword evidence="6" id="KW-1185">Reference proteome</keyword>
<evidence type="ECO:0000256" key="4">
    <source>
        <dbReference type="ARBA" id="ARBA00023186"/>
    </source>
</evidence>
<evidence type="ECO:0000256" key="3">
    <source>
        <dbReference type="ARBA" id="ARBA00022490"/>
    </source>
</evidence>
<evidence type="ECO:0008006" key="7">
    <source>
        <dbReference type="Google" id="ProtNLM"/>
    </source>
</evidence>
<name>A0A318LSE0_9PSEU</name>
<sequence length="252" mass="26408">MHDESTGWLSLHPGELYLIWTELGLGELPAVLEIPHVGRTASARAELVELADRALAERGLGTVARPARDLADLLRALAAPELSLDLEVTGDGTVFRGAGASGAYGDVAAGAGDGEVRLGPVRRTALVETMLTSVSPLQAGIGGPGNIRFADYRRACRVAEYEGSTGFLDVLRDAGVRAAEANTLLRAVSGPSGSGRFGASARASGRAPSTVNWVDTEHGRYALRRHGDWVTVTPVDPARLLTMAQEMASDLA</sequence>
<keyword evidence="3" id="KW-0963">Cytoplasm</keyword>
<evidence type="ECO:0000256" key="1">
    <source>
        <dbReference type="ARBA" id="ARBA00004496"/>
    </source>
</evidence>
<evidence type="ECO:0000313" key="5">
    <source>
        <dbReference type="EMBL" id="PXY37644.1"/>
    </source>
</evidence>
<dbReference type="InterPro" id="IPR025734">
    <property type="entry name" value="EspG"/>
</dbReference>
<comment type="similarity">
    <text evidence="2">Belongs to the EspG family.</text>
</comment>
<proteinExistence type="inferred from homology"/>
<accession>A0A318LSE0</accession>
<dbReference type="EMBL" id="MASU01000002">
    <property type="protein sequence ID" value="PXY37644.1"/>
    <property type="molecule type" value="Genomic_DNA"/>
</dbReference>
<comment type="subcellular location">
    <subcellularLocation>
        <location evidence="1">Cytoplasm</location>
    </subcellularLocation>
</comment>
<evidence type="ECO:0000313" key="6">
    <source>
        <dbReference type="Proteomes" id="UP000247892"/>
    </source>
</evidence>
<reference evidence="5 6" key="1">
    <citation type="submission" date="2016-07" db="EMBL/GenBank/DDBJ databases">
        <title>Draft genome sequence of Prauserella sp. YIM 121212, isolated from alkaline soil.</title>
        <authorList>
            <person name="Ruckert C."/>
            <person name="Albersmeier A."/>
            <person name="Jiang C.-L."/>
            <person name="Jiang Y."/>
            <person name="Kalinowski J."/>
            <person name="Schneider O."/>
            <person name="Winkler A."/>
            <person name="Zotchev S.B."/>
        </authorList>
    </citation>
    <scope>NUCLEOTIDE SEQUENCE [LARGE SCALE GENOMIC DNA]</scope>
    <source>
        <strain evidence="5 6">YIM 121212</strain>
    </source>
</reference>
<dbReference type="Pfam" id="PF14011">
    <property type="entry name" value="ESX-1_EspG"/>
    <property type="match status" value="1"/>
</dbReference>
<protein>
    <recommendedName>
        <fullName evidence="7">ESX secretion-associated protein EspG</fullName>
    </recommendedName>
</protein>
<dbReference type="OrthoDB" id="3679349at2"/>
<dbReference type="Proteomes" id="UP000247892">
    <property type="component" value="Unassembled WGS sequence"/>
</dbReference>
<gene>
    <name evidence="5" type="ORF">BA062_03165</name>
</gene>
<dbReference type="AlphaFoldDB" id="A0A318LSE0"/>
<evidence type="ECO:0000256" key="2">
    <source>
        <dbReference type="ARBA" id="ARBA00006411"/>
    </source>
</evidence>
<keyword evidence="4" id="KW-0143">Chaperone</keyword>